<dbReference type="GO" id="GO:0016746">
    <property type="term" value="F:acyltransferase activity"/>
    <property type="evidence" value="ECO:0007669"/>
    <property type="project" value="UniProtKB-KW"/>
</dbReference>
<dbReference type="PIRSF" id="PIRSF000428">
    <property type="entry name" value="P_Ac_trans"/>
    <property type="match status" value="1"/>
</dbReference>
<dbReference type="Pfam" id="PF01515">
    <property type="entry name" value="PTA_PTB"/>
    <property type="match status" value="1"/>
</dbReference>
<dbReference type="InterPro" id="IPR050500">
    <property type="entry name" value="Phos_Acetyltrans/Butyryltrans"/>
</dbReference>
<protein>
    <recommendedName>
        <fullName evidence="4">Phosphate acetyl/butaryl transferase domain-containing protein</fullName>
    </recommendedName>
</protein>
<dbReference type="AlphaFoldDB" id="A0A9D2E5H4"/>
<dbReference type="SUPFAM" id="SSF53659">
    <property type="entry name" value="Isocitrate/Isopropylmalate dehydrogenase-like"/>
    <property type="match status" value="1"/>
</dbReference>
<comment type="similarity">
    <text evidence="1">Belongs to the phosphate acetyltransferase and butyryltransferase family.</text>
</comment>
<proteinExistence type="inferred from homology"/>
<keyword evidence="2" id="KW-0808">Transferase</keyword>
<dbReference type="InterPro" id="IPR002505">
    <property type="entry name" value="PTA_PTB"/>
</dbReference>
<dbReference type="EMBL" id="DXBV01000079">
    <property type="protein sequence ID" value="HIZ31171.1"/>
    <property type="molecule type" value="Genomic_DNA"/>
</dbReference>
<reference evidence="5" key="1">
    <citation type="journal article" date="2021" name="PeerJ">
        <title>Extensive microbial diversity within the chicken gut microbiome revealed by metagenomics and culture.</title>
        <authorList>
            <person name="Gilroy R."/>
            <person name="Ravi A."/>
            <person name="Getino M."/>
            <person name="Pursley I."/>
            <person name="Horton D.L."/>
            <person name="Alikhan N.F."/>
            <person name="Baker D."/>
            <person name="Gharbi K."/>
            <person name="Hall N."/>
            <person name="Watson M."/>
            <person name="Adriaenssens E.M."/>
            <person name="Foster-Nyarko E."/>
            <person name="Jarju S."/>
            <person name="Secka A."/>
            <person name="Antonio M."/>
            <person name="Oren A."/>
            <person name="Chaudhuri R.R."/>
            <person name="La Ragione R."/>
            <person name="Hildebrand F."/>
            <person name="Pallen M.J."/>
        </authorList>
    </citation>
    <scope>NUCLEOTIDE SEQUENCE</scope>
    <source>
        <strain evidence="5">ChiGjej4B4-18154</strain>
    </source>
</reference>
<dbReference type="InterPro" id="IPR012147">
    <property type="entry name" value="P_Ac_Bu_trans"/>
</dbReference>
<evidence type="ECO:0000256" key="3">
    <source>
        <dbReference type="ARBA" id="ARBA00023315"/>
    </source>
</evidence>
<sequence length="303" mass="32565">MLKNFDEMEQFVLAQPAPRKVALAAAHDADALGSLLMAVDKGVAEAVLIGKKDEICALLTGMGRDPEAFTIIDESDDRAMANKAVELVHEGKADMPMKGLMHTSTFMKAILDKETGLREPDALLSQASIFEIPEKGRLLIISDCAVNIQPDLEQKIKITENTVTLAHTLGIEQPKIAVLSAVEVVNPKIQNTVDARAIRERLEGKYLIDGPLALDNAIDKAAAIHKGIGGPVAGDADILIVPDLWSGNIFTKGLVFFAHLRSAGTLNGLKTPVVMSSRTDTVENKYLSILAAALQSIQSKRAQ</sequence>
<dbReference type="PANTHER" id="PTHR43356:SF2">
    <property type="entry name" value="PHOSPHATE ACETYLTRANSFERASE"/>
    <property type="match status" value="1"/>
</dbReference>
<reference evidence="5" key="2">
    <citation type="submission" date="2021-04" db="EMBL/GenBank/DDBJ databases">
        <authorList>
            <person name="Gilroy R."/>
        </authorList>
    </citation>
    <scope>NUCLEOTIDE SEQUENCE</scope>
    <source>
        <strain evidence="5">ChiGjej4B4-18154</strain>
    </source>
</reference>
<feature type="domain" description="Phosphate acetyl/butaryl transferase" evidence="4">
    <location>
        <begin position="82"/>
        <end position="292"/>
    </location>
</feature>
<gene>
    <name evidence="5" type="ORF">H9813_08100</name>
</gene>
<dbReference type="PANTHER" id="PTHR43356">
    <property type="entry name" value="PHOSPHATE ACETYLTRANSFERASE"/>
    <property type="match status" value="1"/>
</dbReference>
<comment type="caution">
    <text evidence="5">The sequence shown here is derived from an EMBL/GenBank/DDBJ whole genome shotgun (WGS) entry which is preliminary data.</text>
</comment>
<dbReference type="Gene3D" id="3.40.718.10">
    <property type="entry name" value="Isopropylmalate Dehydrogenase"/>
    <property type="match status" value="1"/>
</dbReference>
<dbReference type="Proteomes" id="UP000824035">
    <property type="component" value="Unassembled WGS sequence"/>
</dbReference>
<evidence type="ECO:0000313" key="5">
    <source>
        <dbReference type="EMBL" id="HIZ31171.1"/>
    </source>
</evidence>
<keyword evidence="3" id="KW-0012">Acyltransferase</keyword>
<evidence type="ECO:0000256" key="2">
    <source>
        <dbReference type="ARBA" id="ARBA00022679"/>
    </source>
</evidence>
<evidence type="ECO:0000313" key="6">
    <source>
        <dbReference type="Proteomes" id="UP000824035"/>
    </source>
</evidence>
<name>A0A9D2E5H4_9FIRM</name>
<organism evidence="5 6">
    <name type="scientific">Candidatus Allofournierella merdipullorum</name>
    <dbReference type="NCBI Taxonomy" id="2838595"/>
    <lineage>
        <taxon>Bacteria</taxon>
        <taxon>Bacillati</taxon>
        <taxon>Bacillota</taxon>
        <taxon>Clostridia</taxon>
        <taxon>Eubacteriales</taxon>
        <taxon>Oscillospiraceae</taxon>
        <taxon>Allofournierella</taxon>
    </lineage>
</organism>
<evidence type="ECO:0000256" key="1">
    <source>
        <dbReference type="ARBA" id="ARBA00005656"/>
    </source>
</evidence>
<accession>A0A9D2E5H4</accession>
<evidence type="ECO:0000259" key="4">
    <source>
        <dbReference type="Pfam" id="PF01515"/>
    </source>
</evidence>